<dbReference type="SMART" id="SM00388">
    <property type="entry name" value="HisKA"/>
    <property type="match status" value="1"/>
</dbReference>
<dbReference type="InterPro" id="IPR004358">
    <property type="entry name" value="Sig_transdc_His_kin-like_C"/>
</dbReference>
<dbReference type="SUPFAM" id="SSF55874">
    <property type="entry name" value="ATPase domain of HSP90 chaperone/DNA topoisomerase II/histidine kinase"/>
    <property type="match status" value="1"/>
</dbReference>
<dbReference type="InterPro" id="IPR050736">
    <property type="entry name" value="Sensor_HK_Regulatory"/>
</dbReference>
<dbReference type="CDD" id="cd16922">
    <property type="entry name" value="HATPase_EvgS-ArcB-TorS-like"/>
    <property type="match status" value="1"/>
</dbReference>
<evidence type="ECO:0000256" key="6">
    <source>
        <dbReference type="ARBA" id="ARBA00023012"/>
    </source>
</evidence>
<evidence type="ECO:0000256" key="3">
    <source>
        <dbReference type="ARBA" id="ARBA00022553"/>
    </source>
</evidence>
<gene>
    <name evidence="9" type="ORF">CRV07_08085</name>
</gene>
<dbReference type="InterPro" id="IPR036097">
    <property type="entry name" value="HisK_dim/P_sf"/>
</dbReference>
<keyword evidence="6" id="KW-0902">Two-component regulatory system</keyword>
<keyword evidence="4" id="KW-0808">Transferase</keyword>
<feature type="transmembrane region" description="Helical" evidence="7">
    <location>
        <begin position="47"/>
        <end position="69"/>
    </location>
</feature>
<dbReference type="InterPro" id="IPR003661">
    <property type="entry name" value="HisK_dim/P_dom"/>
</dbReference>
<dbReference type="CDD" id="cd00082">
    <property type="entry name" value="HisKA"/>
    <property type="match status" value="1"/>
</dbReference>
<proteinExistence type="predicted"/>
<dbReference type="Gene3D" id="1.10.287.130">
    <property type="match status" value="1"/>
</dbReference>
<dbReference type="PANTHER" id="PTHR43711:SF31">
    <property type="entry name" value="HISTIDINE KINASE"/>
    <property type="match status" value="1"/>
</dbReference>
<reference evidence="9 10" key="1">
    <citation type="submission" date="2017-10" db="EMBL/GenBank/DDBJ databases">
        <title>Genomics of the genus Arcobacter.</title>
        <authorList>
            <person name="Perez-Cataluna A."/>
            <person name="Figueras M.J."/>
        </authorList>
    </citation>
    <scope>NUCLEOTIDE SEQUENCE [LARGE SCALE GENOMIC DNA]</scope>
    <source>
        <strain evidence="9 10">CECT 8441</strain>
    </source>
</reference>
<feature type="transmembrane region" description="Helical" evidence="7">
    <location>
        <begin position="189"/>
        <end position="208"/>
    </location>
</feature>
<feature type="domain" description="Histidine kinase" evidence="8">
    <location>
        <begin position="294"/>
        <end position="512"/>
    </location>
</feature>
<comment type="catalytic activity">
    <reaction evidence="1">
        <text>ATP + protein L-histidine = ADP + protein N-phospho-L-histidine.</text>
        <dbReference type="EC" id="2.7.13.3"/>
    </reaction>
</comment>
<dbReference type="SMART" id="SM00387">
    <property type="entry name" value="HATPase_c"/>
    <property type="match status" value="1"/>
</dbReference>
<dbReference type="OrthoDB" id="177675at2"/>
<keyword evidence="7" id="KW-0472">Membrane</keyword>
<keyword evidence="3" id="KW-0597">Phosphoprotein</keyword>
<organism evidence="9 10">
    <name type="scientific">Halarcobacter ebronensis</name>
    <dbReference type="NCBI Taxonomy" id="1462615"/>
    <lineage>
        <taxon>Bacteria</taxon>
        <taxon>Pseudomonadati</taxon>
        <taxon>Campylobacterota</taxon>
        <taxon>Epsilonproteobacteria</taxon>
        <taxon>Campylobacterales</taxon>
        <taxon>Arcobacteraceae</taxon>
        <taxon>Halarcobacter</taxon>
    </lineage>
</organism>
<dbReference type="InterPro" id="IPR036890">
    <property type="entry name" value="HATPase_C_sf"/>
</dbReference>
<evidence type="ECO:0000313" key="10">
    <source>
        <dbReference type="Proteomes" id="UP000289758"/>
    </source>
</evidence>
<dbReference type="Pfam" id="PF00512">
    <property type="entry name" value="HisKA"/>
    <property type="match status" value="1"/>
</dbReference>
<evidence type="ECO:0000256" key="1">
    <source>
        <dbReference type="ARBA" id="ARBA00000085"/>
    </source>
</evidence>
<evidence type="ECO:0000256" key="7">
    <source>
        <dbReference type="SAM" id="Phobius"/>
    </source>
</evidence>
<comment type="caution">
    <text evidence="9">The sequence shown here is derived from an EMBL/GenBank/DDBJ whole genome shotgun (WGS) entry which is preliminary data.</text>
</comment>
<dbReference type="Gene3D" id="3.30.565.10">
    <property type="entry name" value="Histidine kinase-like ATPase, C-terminal domain"/>
    <property type="match status" value="1"/>
</dbReference>
<dbReference type="Gene3D" id="6.10.340.10">
    <property type="match status" value="1"/>
</dbReference>
<evidence type="ECO:0000256" key="4">
    <source>
        <dbReference type="ARBA" id="ARBA00022679"/>
    </source>
</evidence>
<keyword evidence="7" id="KW-0812">Transmembrane</keyword>
<dbReference type="SUPFAM" id="SSF47384">
    <property type="entry name" value="Homodimeric domain of signal transducing histidine kinase"/>
    <property type="match status" value="1"/>
</dbReference>
<evidence type="ECO:0000313" key="9">
    <source>
        <dbReference type="EMBL" id="RXK05462.1"/>
    </source>
</evidence>
<protein>
    <recommendedName>
        <fullName evidence="2">histidine kinase</fullName>
        <ecNumber evidence="2">2.7.13.3</ecNumber>
    </recommendedName>
</protein>
<accession>A0A4V1M0F9</accession>
<keyword evidence="10" id="KW-1185">Reference proteome</keyword>
<sequence length="657" mass="76922">MKSYFYNTFYRYNHFIHRNFQKTKGYSMFKTVLNKLNDVFNNFNQTIGYVIFKKIFLGYLCIVIFISVYQSFVEIDESKKMVEKNMKMIEKQFSNELREPLLKKDFIKVNKILNSISNAEIISGIILTTKNKKIYFPVDRTHYSKENYDNYKFTIYESAYFSKAYLADVELYTNNHIATTRALNQIYRIIIYFVVFTLLFWILTIFYTNKYLTLPLKKLITGIRDFEKHDEEKSHIKLQLNNLMELSILADAFNKMSGKISEDIINLKQLTMIQGLQKKALENANRAKDDFLANMSHELKTPLNSINLISSIMKKNKNGKFDEKEVKNLEIINSCGNDLLFLINDVLDISKLEAGKLELYYETIETKKVMVEIKDMFEPQIIEKRLKFDFKYDESIENIFSDKQRIKQIIKNLISNSLKFLEKGEIRFYVENDNEFIKVTVSDDGIGIQEDKLNTIFDRFKQADESTTRKYGGTGLGLAICKELTELFNGKINIQSKFGTGTTVTVHFPKNLDNAKELKKESKPISEAKKESLDNTIFFGNDALIEEKEEIKKNILILNKDPINYMSLIIELNKNYSVQQSLGLSDFKSKLKSSDFALLIVDMECITKEQIDEYFLKREEKIVFVSKEEKKESSFLTITKPFDKEKTLKTLLKVMEE</sequence>
<evidence type="ECO:0000256" key="5">
    <source>
        <dbReference type="ARBA" id="ARBA00022777"/>
    </source>
</evidence>
<keyword evidence="5" id="KW-0418">Kinase</keyword>
<dbReference type="InterPro" id="IPR003594">
    <property type="entry name" value="HATPase_dom"/>
</dbReference>
<dbReference type="Pfam" id="PF02518">
    <property type="entry name" value="HATPase_c"/>
    <property type="match status" value="1"/>
</dbReference>
<evidence type="ECO:0000259" key="8">
    <source>
        <dbReference type="PROSITE" id="PS50109"/>
    </source>
</evidence>
<dbReference type="PRINTS" id="PR00344">
    <property type="entry name" value="BCTRLSENSOR"/>
</dbReference>
<dbReference type="GO" id="GO:0000155">
    <property type="term" value="F:phosphorelay sensor kinase activity"/>
    <property type="evidence" value="ECO:0007669"/>
    <property type="project" value="InterPro"/>
</dbReference>
<evidence type="ECO:0000256" key="2">
    <source>
        <dbReference type="ARBA" id="ARBA00012438"/>
    </source>
</evidence>
<name>A0A4V1M0F9_9BACT</name>
<dbReference type="FunFam" id="3.30.565.10:FF:000010">
    <property type="entry name" value="Sensor histidine kinase RcsC"/>
    <property type="match status" value="1"/>
</dbReference>
<dbReference type="Proteomes" id="UP000289758">
    <property type="component" value="Unassembled WGS sequence"/>
</dbReference>
<dbReference type="InterPro" id="IPR005467">
    <property type="entry name" value="His_kinase_dom"/>
</dbReference>
<dbReference type="EMBL" id="PDKK01000006">
    <property type="protein sequence ID" value="RXK05462.1"/>
    <property type="molecule type" value="Genomic_DNA"/>
</dbReference>
<dbReference type="EC" id="2.7.13.3" evidence="2"/>
<dbReference type="AlphaFoldDB" id="A0A4V1M0F9"/>
<keyword evidence="7" id="KW-1133">Transmembrane helix</keyword>
<dbReference type="PROSITE" id="PS50109">
    <property type="entry name" value="HIS_KIN"/>
    <property type="match status" value="1"/>
</dbReference>
<dbReference type="PANTHER" id="PTHR43711">
    <property type="entry name" value="TWO-COMPONENT HISTIDINE KINASE"/>
    <property type="match status" value="1"/>
</dbReference>